<evidence type="ECO:0000259" key="1">
    <source>
        <dbReference type="Pfam" id="PF07727"/>
    </source>
</evidence>
<reference evidence="2" key="1">
    <citation type="journal article" date="2022" name="Plant J.">
        <title>Strategies of tolerance reflected in two North American maple genomes.</title>
        <authorList>
            <person name="McEvoy S.L."/>
            <person name="Sezen U.U."/>
            <person name="Trouern-Trend A."/>
            <person name="McMahon S.M."/>
            <person name="Schaberg P.G."/>
            <person name="Yang J."/>
            <person name="Wegrzyn J.L."/>
            <person name="Swenson N.G."/>
        </authorList>
    </citation>
    <scope>NUCLEOTIDE SEQUENCE</scope>
    <source>
        <strain evidence="2">NS2018</strain>
    </source>
</reference>
<dbReference type="AlphaFoldDB" id="A0AA39RW99"/>
<accession>A0AA39RW99</accession>
<dbReference type="Pfam" id="PF07727">
    <property type="entry name" value="RVT_2"/>
    <property type="match status" value="1"/>
</dbReference>
<dbReference type="PANTHER" id="PTHR11439:SF455">
    <property type="entry name" value="RLK (RECEPTOR-LIKE PROTEIN KINASE) 8, PUTATIVE-RELATED"/>
    <property type="match status" value="1"/>
</dbReference>
<protein>
    <recommendedName>
        <fullName evidence="1">Reverse transcriptase Ty1/copia-type domain-containing protein</fullName>
    </recommendedName>
</protein>
<evidence type="ECO:0000313" key="3">
    <source>
        <dbReference type="Proteomes" id="UP001168877"/>
    </source>
</evidence>
<organism evidence="2 3">
    <name type="scientific">Acer saccharum</name>
    <name type="common">Sugar maple</name>
    <dbReference type="NCBI Taxonomy" id="4024"/>
    <lineage>
        <taxon>Eukaryota</taxon>
        <taxon>Viridiplantae</taxon>
        <taxon>Streptophyta</taxon>
        <taxon>Embryophyta</taxon>
        <taxon>Tracheophyta</taxon>
        <taxon>Spermatophyta</taxon>
        <taxon>Magnoliopsida</taxon>
        <taxon>eudicotyledons</taxon>
        <taxon>Gunneridae</taxon>
        <taxon>Pentapetalae</taxon>
        <taxon>rosids</taxon>
        <taxon>malvids</taxon>
        <taxon>Sapindales</taxon>
        <taxon>Sapindaceae</taxon>
        <taxon>Hippocastanoideae</taxon>
        <taxon>Acereae</taxon>
        <taxon>Acer</taxon>
    </lineage>
</organism>
<dbReference type="Proteomes" id="UP001168877">
    <property type="component" value="Unassembled WGS sequence"/>
</dbReference>
<reference evidence="2" key="2">
    <citation type="submission" date="2023-06" db="EMBL/GenBank/DDBJ databases">
        <authorList>
            <person name="Swenson N.G."/>
            <person name="Wegrzyn J.L."/>
            <person name="Mcevoy S.L."/>
        </authorList>
    </citation>
    <scope>NUCLEOTIDE SEQUENCE</scope>
    <source>
        <strain evidence="2">NS2018</strain>
        <tissue evidence="2">Leaf</tissue>
    </source>
</reference>
<evidence type="ECO:0000313" key="2">
    <source>
        <dbReference type="EMBL" id="KAK0581318.1"/>
    </source>
</evidence>
<feature type="domain" description="Reverse transcriptase Ty1/copia-type" evidence="1">
    <location>
        <begin position="147"/>
        <end position="390"/>
    </location>
</feature>
<name>A0AA39RW99_ACESA</name>
<dbReference type="InterPro" id="IPR013103">
    <property type="entry name" value="RVT_2"/>
</dbReference>
<dbReference type="PANTHER" id="PTHR11439">
    <property type="entry name" value="GAG-POL-RELATED RETROTRANSPOSON"/>
    <property type="match status" value="1"/>
</dbReference>
<proteinExistence type="predicted"/>
<gene>
    <name evidence="2" type="ORF">LWI29_012417</name>
</gene>
<comment type="caution">
    <text evidence="2">The sequence shown here is derived from an EMBL/GenBank/DDBJ whole genome shotgun (WGS) entry which is preliminary data.</text>
</comment>
<dbReference type="EMBL" id="JAUESC010000384">
    <property type="protein sequence ID" value="KAK0581318.1"/>
    <property type="molecule type" value="Genomic_DNA"/>
</dbReference>
<keyword evidence="3" id="KW-1185">Reference proteome</keyword>
<dbReference type="InterPro" id="IPR043502">
    <property type="entry name" value="DNA/RNA_pol_sf"/>
</dbReference>
<dbReference type="SUPFAM" id="SSF56672">
    <property type="entry name" value="DNA/RNA polymerases"/>
    <property type="match status" value="1"/>
</dbReference>
<sequence>MDQNNQRVDQDIALIENRVPPTQNEENSNEEITNHAKTTHDLHGQLHVDLPFADTNLFELNNSSNNEVDSSVQVVQEISSPHNSTLKSPRPVRDRHQPAYLKDYVALAIAPTSHSPHLAEPKTFKSALKDSRWIEAMQEEIKALHDNNTWALVSRPSNVNVVGSKWVFRIKYKENGSVDRFKARLVAQGFTQVSGVDYDETFSPVVKATTICLVIALSLSHNWSMRQLDVKNAFLHGHLKETVYMEQPLGFVDQSIPDHVCLLKKSLYGLKQAPRAWFDRLSQFLLHLGFTCSKADPSLFVYRSSTITVLLLIYVDDILVIGNNDGFISKLIDQLSTEFAIKDLGALRYFLGIEIKPFPGGIFLSQQKYIHDLLQRTQMLQSTQIATPMVLKDSFTKSDNEPVDPFIFRSIVGALQYLTFTRPDIAHAVNRVCQFFSNPTQAHLKAAKRILRYLKGTQSFGLRYLSNSSTSLYGFSDADWAGCPTTR</sequence>